<proteinExistence type="predicted"/>
<dbReference type="Proteomes" id="UP000233551">
    <property type="component" value="Unassembled WGS sequence"/>
</dbReference>
<keyword evidence="2" id="KW-1185">Reference proteome</keyword>
<evidence type="ECO:0000313" key="1">
    <source>
        <dbReference type="EMBL" id="PKI55073.1"/>
    </source>
</evidence>
<reference evidence="1 2" key="1">
    <citation type="submission" date="2017-11" db="EMBL/GenBank/DDBJ databases">
        <title>De-novo sequencing of pomegranate (Punica granatum L.) genome.</title>
        <authorList>
            <person name="Akparov Z."/>
            <person name="Amiraslanov A."/>
            <person name="Hajiyeva S."/>
            <person name="Abbasov M."/>
            <person name="Kaur K."/>
            <person name="Hamwieh A."/>
            <person name="Solovyev V."/>
            <person name="Salamov A."/>
            <person name="Braich B."/>
            <person name="Kosarev P."/>
            <person name="Mahmoud A."/>
            <person name="Hajiyev E."/>
            <person name="Babayeva S."/>
            <person name="Izzatullayeva V."/>
            <person name="Mammadov A."/>
            <person name="Mammadov A."/>
            <person name="Sharifova S."/>
            <person name="Ojaghi J."/>
            <person name="Eynullazada K."/>
            <person name="Bayramov B."/>
            <person name="Abdulazimova A."/>
            <person name="Shahmuradov I."/>
        </authorList>
    </citation>
    <scope>NUCLEOTIDE SEQUENCE [LARGE SCALE GENOMIC DNA]</scope>
    <source>
        <strain evidence="2">cv. AG2017</strain>
        <tissue evidence="1">Leaf</tissue>
    </source>
</reference>
<accession>A0A2I0JGG7</accession>
<protein>
    <submittedName>
        <fullName evidence="1">Uncharacterized protein</fullName>
    </submittedName>
</protein>
<comment type="caution">
    <text evidence="1">The sequence shown here is derived from an EMBL/GenBank/DDBJ whole genome shotgun (WGS) entry which is preliminary data.</text>
</comment>
<organism evidence="1 2">
    <name type="scientific">Punica granatum</name>
    <name type="common">Pomegranate</name>
    <dbReference type="NCBI Taxonomy" id="22663"/>
    <lineage>
        <taxon>Eukaryota</taxon>
        <taxon>Viridiplantae</taxon>
        <taxon>Streptophyta</taxon>
        <taxon>Embryophyta</taxon>
        <taxon>Tracheophyta</taxon>
        <taxon>Spermatophyta</taxon>
        <taxon>Magnoliopsida</taxon>
        <taxon>eudicotyledons</taxon>
        <taxon>Gunneridae</taxon>
        <taxon>Pentapetalae</taxon>
        <taxon>rosids</taxon>
        <taxon>malvids</taxon>
        <taxon>Myrtales</taxon>
        <taxon>Lythraceae</taxon>
        <taxon>Punica</taxon>
    </lineage>
</organism>
<evidence type="ECO:0000313" key="2">
    <source>
        <dbReference type="Proteomes" id="UP000233551"/>
    </source>
</evidence>
<sequence>MALYNDFSNKRESLELPFHLLHRTFFIVTHSISQHRERERERGETSSVPFISRNSHHGVEVVGLGLVKWDLGMAEVMVNLRLDVKGRSLAEGALVLGVPALLDAGPIGEASLPATAVGRGCIDLGGNLLGGVLKASPSRSRLGMDCPRCAGER</sequence>
<gene>
    <name evidence="1" type="ORF">CRG98_024539</name>
</gene>
<name>A0A2I0JGG7_PUNGR</name>
<dbReference type="AlphaFoldDB" id="A0A2I0JGG7"/>
<dbReference type="EMBL" id="PGOL01001724">
    <property type="protein sequence ID" value="PKI55073.1"/>
    <property type="molecule type" value="Genomic_DNA"/>
</dbReference>